<accession>A0A811GDT8</accession>
<dbReference type="AlphaFoldDB" id="A0A811GDT8"/>
<proteinExistence type="predicted"/>
<dbReference type="Proteomes" id="UP000489961">
    <property type="component" value="Unassembled WGS sequence"/>
</dbReference>
<dbReference type="EMBL" id="CADDTS010000031">
    <property type="protein sequence ID" value="CAB1215732.1"/>
    <property type="molecule type" value="Genomic_DNA"/>
</dbReference>
<dbReference type="RefSeq" id="WP_254592220.1">
    <property type="nucleotide sequence ID" value="NZ_CADDTS010000031.1"/>
</dbReference>
<organism evidence="2 3">
    <name type="scientific">Acinetobacter bouvetii</name>
    <dbReference type="NCBI Taxonomy" id="202951"/>
    <lineage>
        <taxon>Bacteria</taxon>
        <taxon>Pseudomonadati</taxon>
        <taxon>Pseudomonadota</taxon>
        <taxon>Gammaproteobacteria</taxon>
        <taxon>Moraxellales</taxon>
        <taxon>Moraxellaceae</taxon>
        <taxon>Acinetobacter</taxon>
    </lineage>
</organism>
<name>A0A811GDT8_9GAMM</name>
<evidence type="ECO:0000256" key="1">
    <source>
        <dbReference type="SAM" id="SignalP"/>
    </source>
</evidence>
<protein>
    <submittedName>
        <fullName evidence="2">Uncharacterized protein</fullName>
    </submittedName>
</protein>
<evidence type="ECO:0000313" key="3">
    <source>
        <dbReference type="Proteomes" id="UP000489961"/>
    </source>
</evidence>
<keyword evidence="1" id="KW-0732">Signal</keyword>
<sequence>MMQKLILQLFIIFITFPVCAADSIQSLTFQKEDISATELRKICQQLKSECHEANARLWSVKIANQTYYYLIDDKLRITQLLKQSGLYRIMEHWDLAEYQPVFAIQEDHKPITYLHPALYPLNKHNYAVALVYGGISNSLGDDSGEQNVDFIQLLPKGKTKLVFEHLPFYEYQNRLSCYRDMKDEKNNYCEDQTATILKISYRDIGLAYYEWRLSYLNINWLKNNKIDEYKQWSLTLIPFIQEH</sequence>
<evidence type="ECO:0000313" key="2">
    <source>
        <dbReference type="EMBL" id="CAB1215732.1"/>
    </source>
</evidence>
<reference evidence="2 3" key="1">
    <citation type="submission" date="2020-02" db="EMBL/GenBank/DDBJ databases">
        <authorList>
            <person name="Chaudhuri R."/>
        </authorList>
    </citation>
    <scope>NUCLEOTIDE SEQUENCE [LARGE SCALE GENOMIC DNA]</scope>
    <source>
        <strain evidence="2">SFB21</strain>
    </source>
</reference>
<feature type="signal peptide" evidence="1">
    <location>
        <begin position="1"/>
        <end position="20"/>
    </location>
</feature>
<gene>
    <name evidence="2" type="ORF">SFB21_1811</name>
</gene>
<comment type="caution">
    <text evidence="2">The sequence shown here is derived from an EMBL/GenBank/DDBJ whole genome shotgun (WGS) entry which is preliminary data.</text>
</comment>
<feature type="chain" id="PRO_5033015344" evidence="1">
    <location>
        <begin position="21"/>
        <end position="243"/>
    </location>
</feature>